<protein>
    <recommendedName>
        <fullName evidence="8">MAPEG family protein</fullName>
    </recommendedName>
</protein>
<dbReference type="InterPro" id="IPR001129">
    <property type="entry name" value="Membr-assoc_MAPEG"/>
</dbReference>
<comment type="subcellular location">
    <subcellularLocation>
        <location evidence="1">Membrane</location>
    </subcellularLocation>
</comment>
<evidence type="ECO:0000256" key="5">
    <source>
        <dbReference type="SAM" id="Phobius"/>
    </source>
</evidence>
<organism evidence="6 7">
    <name type="scientific">Roseibium polysiphoniae</name>
    <dbReference type="NCBI Taxonomy" id="2571221"/>
    <lineage>
        <taxon>Bacteria</taxon>
        <taxon>Pseudomonadati</taxon>
        <taxon>Pseudomonadota</taxon>
        <taxon>Alphaproteobacteria</taxon>
        <taxon>Hyphomicrobiales</taxon>
        <taxon>Stappiaceae</taxon>
        <taxon>Roseibium</taxon>
    </lineage>
</organism>
<evidence type="ECO:0000256" key="4">
    <source>
        <dbReference type="ARBA" id="ARBA00023136"/>
    </source>
</evidence>
<evidence type="ECO:0008006" key="8">
    <source>
        <dbReference type="Google" id="ProtNLM"/>
    </source>
</evidence>
<dbReference type="SUPFAM" id="SSF161084">
    <property type="entry name" value="MAPEG domain-like"/>
    <property type="match status" value="1"/>
</dbReference>
<dbReference type="Pfam" id="PF01124">
    <property type="entry name" value="MAPEG"/>
    <property type="match status" value="1"/>
</dbReference>
<evidence type="ECO:0000256" key="3">
    <source>
        <dbReference type="ARBA" id="ARBA00022989"/>
    </source>
</evidence>
<dbReference type="EMBL" id="QTKU01000001">
    <property type="protein sequence ID" value="MBS8259961.1"/>
    <property type="molecule type" value="Genomic_DNA"/>
</dbReference>
<dbReference type="PANTHER" id="PTHR35814">
    <property type="match status" value="1"/>
</dbReference>
<evidence type="ECO:0000256" key="2">
    <source>
        <dbReference type="ARBA" id="ARBA00022692"/>
    </source>
</evidence>
<dbReference type="Proteomes" id="UP000705379">
    <property type="component" value="Unassembled WGS sequence"/>
</dbReference>
<gene>
    <name evidence="6" type="ORF">DYI23_06995</name>
</gene>
<dbReference type="InterPro" id="IPR023352">
    <property type="entry name" value="MAPEG-like_dom_sf"/>
</dbReference>
<feature type="transmembrane region" description="Helical" evidence="5">
    <location>
        <begin position="106"/>
        <end position="128"/>
    </location>
</feature>
<dbReference type="AlphaFoldDB" id="A0A944CAW2"/>
<keyword evidence="4 5" id="KW-0472">Membrane</keyword>
<evidence type="ECO:0000256" key="1">
    <source>
        <dbReference type="ARBA" id="ARBA00004370"/>
    </source>
</evidence>
<dbReference type="Gene3D" id="1.20.120.550">
    <property type="entry name" value="Membrane associated eicosanoid/glutathione metabolism-like domain"/>
    <property type="match status" value="1"/>
</dbReference>
<sequence>MSFYVTTLVALALTPIWLVLWLGVTSARPGFETSIGDGGHSTLLLKIRRHGNFIEWVPLTLILMLLAEAQGAGRFWLLAAGGLLVLGRLAHPFGLKETEVHHPLRYVGNGTNFLAAVLLFGTLARLHLGF</sequence>
<reference evidence="6" key="1">
    <citation type="submission" date="2018-08" db="EMBL/GenBank/DDBJ databases">
        <authorList>
            <person name="Jin W."/>
            <person name="Wang H."/>
            <person name="Yang Y."/>
            <person name="Li M."/>
            <person name="Liu J."/>
        </authorList>
    </citation>
    <scope>NUCLEOTIDE SEQUENCE</scope>
    <source>
        <strain evidence="6">AESS21</strain>
    </source>
</reference>
<keyword evidence="3 5" id="KW-1133">Transmembrane helix</keyword>
<dbReference type="GO" id="GO:0016020">
    <property type="term" value="C:membrane"/>
    <property type="evidence" value="ECO:0007669"/>
    <property type="project" value="UniProtKB-SubCell"/>
</dbReference>
<keyword evidence="2 5" id="KW-0812">Transmembrane</keyword>
<evidence type="ECO:0000313" key="6">
    <source>
        <dbReference type="EMBL" id="MBS8259961.1"/>
    </source>
</evidence>
<dbReference type="PANTHER" id="PTHR35814:SF1">
    <property type="entry name" value="GLUTATHIONE S-TRANSFERASE-RELATED"/>
    <property type="match status" value="1"/>
</dbReference>
<accession>A0A944CAW2</accession>
<reference evidence="6" key="2">
    <citation type="journal article" date="2021" name="Microorganisms">
        <title>Bacterial Dimethylsulfoniopropionate Biosynthesis in the East China Sea.</title>
        <authorList>
            <person name="Liu J."/>
            <person name="Zhang Y."/>
            <person name="Liu J."/>
            <person name="Zhong H."/>
            <person name="Williams B.T."/>
            <person name="Zheng Y."/>
            <person name="Curson A.R.J."/>
            <person name="Sun C."/>
            <person name="Sun H."/>
            <person name="Song D."/>
            <person name="Wagner Mackenzie B."/>
            <person name="Bermejo Martinez A."/>
            <person name="Todd J.D."/>
            <person name="Zhang X.H."/>
        </authorList>
    </citation>
    <scope>NUCLEOTIDE SEQUENCE</scope>
    <source>
        <strain evidence="6">AESS21</strain>
    </source>
</reference>
<proteinExistence type="predicted"/>
<comment type="caution">
    <text evidence="6">The sequence shown here is derived from an EMBL/GenBank/DDBJ whole genome shotgun (WGS) entry which is preliminary data.</text>
</comment>
<dbReference type="RefSeq" id="WP_213215515.1">
    <property type="nucleotide sequence ID" value="NZ_QTKU01000001.1"/>
</dbReference>
<name>A0A944CAW2_9HYPH</name>
<feature type="transmembrane region" description="Helical" evidence="5">
    <location>
        <begin position="75"/>
        <end position="94"/>
    </location>
</feature>
<evidence type="ECO:0000313" key="7">
    <source>
        <dbReference type="Proteomes" id="UP000705379"/>
    </source>
</evidence>